<evidence type="ECO:0000313" key="2">
    <source>
        <dbReference type="Proteomes" id="UP001320706"/>
    </source>
</evidence>
<keyword evidence="2" id="KW-1185">Reference proteome</keyword>
<name>A0ACC3SFF7_9PEZI</name>
<comment type="caution">
    <text evidence="1">The sequence shown here is derived from an EMBL/GenBank/DDBJ whole genome shotgun (WGS) entry which is preliminary data.</text>
</comment>
<organism evidence="1 2">
    <name type="scientific">Zalaria obscura</name>
    <dbReference type="NCBI Taxonomy" id="2024903"/>
    <lineage>
        <taxon>Eukaryota</taxon>
        <taxon>Fungi</taxon>
        <taxon>Dikarya</taxon>
        <taxon>Ascomycota</taxon>
        <taxon>Pezizomycotina</taxon>
        <taxon>Dothideomycetes</taxon>
        <taxon>Dothideomycetidae</taxon>
        <taxon>Dothideales</taxon>
        <taxon>Zalariaceae</taxon>
        <taxon>Zalaria</taxon>
    </lineage>
</organism>
<gene>
    <name evidence="1" type="ORF">M8818_003802</name>
</gene>
<dbReference type="Proteomes" id="UP001320706">
    <property type="component" value="Unassembled WGS sequence"/>
</dbReference>
<reference evidence="1" key="1">
    <citation type="submission" date="2024-02" db="EMBL/GenBank/DDBJ databases">
        <title>Metagenome Assembled Genome of Zalaria obscura JY119.</title>
        <authorList>
            <person name="Vighnesh L."/>
            <person name="Jagadeeshwari U."/>
            <person name="Venkata Ramana C."/>
            <person name="Sasikala C."/>
        </authorList>
    </citation>
    <scope>NUCLEOTIDE SEQUENCE</scope>
    <source>
        <strain evidence="1">JY119</strain>
    </source>
</reference>
<accession>A0ACC3SFF7</accession>
<protein>
    <submittedName>
        <fullName evidence="1">Uncharacterized protein</fullName>
    </submittedName>
</protein>
<proteinExistence type="predicted"/>
<sequence length="691" mass="77051">MAENDSKKRPLPDDAQHMSTPATSQPVRSVESSESFPTPPLSANSENGSPLQSKDPQRHPSPALSTSTLSSLATSTLETPSLPPGAQTSGTPRPTKRRKLTVTEKEQQKREKEAKEKERAEKRAKREEERTQKDEEKRLKDEERRRKNEEKEAKQREKDLDKQRKEEDKAKKERAQMRLNAFFAKPAVPKASVPTASAEPPVSGRDRRSSRSPEPEKATVELQSVSKSPEKQVQPPAQSDYERTFLPFALGSHTTCAPHIYFSRANEEAESSQGRLDELLQQASDRRVSPAETPPKLRSYFTNKNSGSRGIWQPNVREVIESLHGSSDENPIDLTEDRGHQHKPEDLLDLVFIRHLHFAEDVRPPYHGSYSKISSPRDSARLRRNPFSRVRKDTDYDYDSEAEWEEPEEGEDIGSDGEDDAESVDGADEMDDFLDDEDQMDARRKLITGDLKPVSTGLCWEDASGKIGPFTSETSADLKSMRIEFLLEKPVKSIDPFSASYWDVEPVPAPQSAEHTPLKTQDGFFKPRLPLQALPSKSNEPQIVGAASGMKGPIMAVAGAKAPKAPPKKLSTEDLVEFKEAVTGSNLTKIELLKALKKRFPKWTNESIKDTLSNHAARVGRKFNTSIHNCYSQFQCSNAARKKAIISEPPEAQDGSPWSQGRGVAKAPRSTTGLMSQKGRFKDEHGAGACM</sequence>
<evidence type="ECO:0000313" key="1">
    <source>
        <dbReference type="EMBL" id="KAK8209107.1"/>
    </source>
</evidence>
<dbReference type="EMBL" id="JAMKPW020000017">
    <property type="protein sequence ID" value="KAK8209107.1"/>
    <property type="molecule type" value="Genomic_DNA"/>
</dbReference>